<dbReference type="GO" id="GO:0006974">
    <property type="term" value="P:DNA damage response"/>
    <property type="evidence" value="ECO:0007669"/>
    <property type="project" value="TreeGrafter"/>
</dbReference>
<dbReference type="PANTHER" id="PTHR34387:SF2">
    <property type="entry name" value="SLR1258 PROTEIN"/>
    <property type="match status" value="1"/>
</dbReference>
<sequence length="257" mass="27721">MKFIKAMMLGTALMATTVAVAPATVRAADDDGSTSVTLTADARRTVQQDRVTATLSYEFTGKTAQEVQAKINTKMQEAKPKYDAVSGIKVSTGGYNVFKNYPPEPAPKADGTPAWTSEEREKKAFWQGNQQLIIDGVKSDDMLQLIASLQKEGFALQGLNFYMSRDAEDAVKDSLISEALANIQARAENIRKSLGMKKIRYAKIDLGDNGRPVPMMRGMAMKSEMAYDAAGASAPAPVAEAGETEVVVNVSAEVKLK</sequence>
<reference evidence="2 3" key="1">
    <citation type="journal article" date="2017" name="Nat. Commun.">
        <title>In situ click chemistry generation of cyclooxygenase-2 inhibitors.</title>
        <authorList>
            <person name="Bhardwaj A."/>
            <person name="Kaur J."/>
            <person name="Wuest M."/>
            <person name="Wuest F."/>
        </authorList>
    </citation>
    <scope>NUCLEOTIDE SEQUENCE [LARGE SCALE GENOMIC DNA]</scope>
    <source>
        <strain evidence="2">S2_018_000_R2_106</strain>
    </source>
</reference>
<evidence type="ECO:0000313" key="2">
    <source>
        <dbReference type="EMBL" id="TKW60425.1"/>
    </source>
</evidence>
<feature type="chain" id="PRO_5026799755" evidence="1">
    <location>
        <begin position="28"/>
        <end position="257"/>
    </location>
</feature>
<dbReference type="InterPro" id="IPR052022">
    <property type="entry name" value="26kDa_periplasmic_antigen"/>
</dbReference>
<dbReference type="Gene3D" id="3.30.70.2970">
    <property type="entry name" value="Protein of unknown function (DUF541), domain 2"/>
    <property type="match status" value="1"/>
</dbReference>
<comment type="caution">
    <text evidence="2">The sequence shown here is derived from an EMBL/GenBank/DDBJ whole genome shotgun (WGS) entry which is preliminary data.</text>
</comment>
<dbReference type="Proteomes" id="UP000320948">
    <property type="component" value="Unassembled WGS sequence"/>
</dbReference>
<dbReference type="InterPro" id="IPR007497">
    <property type="entry name" value="SIMPL/DUF541"/>
</dbReference>
<dbReference type="AlphaFoldDB" id="A0A6N4QY22"/>
<dbReference type="EMBL" id="VAFM01000002">
    <property type="protein sequence ID" value="TKW60425.1"/>
    <property type="molecule type" value="Genomic_DNA"/>
</dbReference>
<keyword evidence="1" id="KW-0732">Signal</keyword>
<evidence type="ECO:0000256" key="1">
    <source>
        <dbReference type="SAM" id="SignalP"/>
    </source>
</evidence>
<name>A0A6N4QY22_BLAVI</name>
<proteinExistence type="predicted"/>
<dbReference type="PANTHER" id="PTHR34387">
    <property type="entry name" value="SLR1258 PROTEIN"/>
    <property type="match status" value="1"/>
</dbReference>
<dbReference type="Pfam" id="PF04402">
    <property type="entry name" value="SIMPL"/>
    <property type="match status" value="1"/>
</dbReference>
<evidence type="ECO:0000313" key="3">
    <source>
        <dbReference type="Proteomes" id="UP000320948"/>
    </source>
</evidence>
<feature type="signal peptide" evidence="1">
    <location>
        <begin position="1"/>
        <end position="27"/>
    </location>
</feature>
<dbReference type="Gene3D" id="3.30.110.170">
    <property type="entry name" value="Protein of unknown function (DUF541), domain 1"/>
    <property type="match status" value="1"/>
</dbReference>
<organism evidence="2 3">
    <name type="scientific">Blastochloris viridis</name>
    <name type="common">Rhodopseudomonas viridis</name>
    <dbReference type="NCBI Taxonomy" id="1079"/>
    <lineage>
        <taxon>Bacteria</taxon>
        <taxon>Pseudomonadati</taxon>
        <taxon>Pseudomonadota</taxon>
        <taxon>Alphaproteobacteria</taxon>
        <taxon>Hyphomicrobiales</taxon>
        <taxon>Blastochloridaceae</taxon>
        <taxon>Blastochloris</taxon>
    </lineage>
</organism>
<protein>
    <submittedName>
        <fullName evidence="2">DUF541 domain-containing protein</fullName>
    </submittedName>
</protein>
<gene>
    <name evidence="2" type="ORF">DI628_05795</name>
</gene>
<accession>A0A6N4QY22</accession>